<organism evidence="2 3">
    <name type="scientific">Oceanospirillum sediminis</name>
    <dbReference type="NCBI Taxonomy" id="2760088"/>
    <lineage>
        <taxon>Bacteria</taxon>
        <taxon>Pseudomonadati</taxon>
        <taxon>Pseudomonadota</taxon>
        <taxon>Gammaproteobacteria</taxon>
        <taxon>Oceanospirillales</taxon>
        <taxon>Oceanospirillaceae</taxon>
        <taxon>Oceanospirillum</taxon>
    </lineage>
</organism>
<feature type="chain" id="PRO_5032508778" evidence="1">
    <location>
        <begin position="31"/>
        <end position="246"/>
    </location>
</feature>
<protein>
    <submittedName>
        <fullName evidence="2">Uncharacterized protein</fullName>
    </submittedName>
</protein>
<evidence type="ECO:0000313" key="2">
    <source>
        <dbReference type="EMBL" id="MBB1487515.1"/>
    </source>
</evidence>
<dbReference type="EMBL" id="JACJFM010000015">
    <property type="protein sequence ID" value="MBB1487515.1"/>
    <property type="molecule type" value="Genomic_DNA"/>
</dbReference>
<dbReference type="RefSeq" id="WP_182809286.1">
    <property type="nucleotide sequence ID" value="NZ_JACJFM010000015.1"/>
</dbReference>
<accession>A0A839IQI9</accession>
<sequence>MTQTETHKTLRVIAWLTTLILASTPLTATANNEGRRYIAELLVFSYENKEPGLSEKWRENQQIELPSYYQALYKRSDIRMSELDSIASQPVSAAPTGLAPLSGKQIRALKNGTTPEYFIYANHRHLLNGQANRLKRNGDHRILFHESWHMTARGKGKSLPIRIRGGQRFGNQYELDGTISISIARYLHVSTNLYLSEFSATETADGQRSFRTSQVIPMKQTRKMRSRELHYIDHPAFGILVRFTPM</sequence>
<dbReference type="Pfam" id="PF10972">
    <property type="entry name" value="CsiV"/>
    <property type="match status" value="1"/>
</dbReference>
<feature type="signal peptide" evidence="1">
    <location>
        <begin position="1"/>
        <end position="30"/>
    </location>
</feature>
<dbReference type="AlphaFoldDB" id="A0A839IQI9"/>
<proteinExistence type="predicted"/>
<dbReference type="InterPro" id="IPR021241">
    <property type="entry name" value="CsiV"/>
</dbReference>
<reference evidence="2 3" key="1">
    <citation type="submission" date="2020-08" db="EMBL/GenBank/DDBJ databases">
        <title>Oceanospirillum sp. nov. isolated from marine sediment.</title>
        <authorList>
            <person name="Ji X."/>
        </authorList>
    </citation>
    <scope>NUCLEOTIDE SEQUENCE [LARGE SCALE GENOMIC DNA]</scope>
    <source>
        <strain evidence="2 3">D5</strain>
    </source>
</reference>
<keyword evidence="3" id="KW-1185">Reference proteome</keyword>
<keyword evidence="1" id="KW-0732">Signal</keyword>
<comment type="caution">
    <text evidence="2">The sequence shown here is derived from an EMBL/GenBank/DDBJ whole genome shotgun (WGS) entry which is preliminary data.</text>
</comment>
<evidence type="ECO:0000256" key="1">
    <source>
        <dbReference type="SAM" id="SignalP"/>
    </source>
</evidence>
<name>A0A839IQI9_9GAMM</name>
<gene>
    <name evidence="2" type="ORF">H4O21_12940</name>
</gene>
<evidence type="ECO:0000313" key="3">
    <source>
        <dbReference type="Proteomes" id="UP000565262"/>
    </source>
</evidence>
<dbReference type="Proteomes" id="UP000565262">
    <property type="component" value="Unassembled WGS sequence"/>
</dbReference>